<reference evidence="2" key="1">
    <citation type="submission" date="2016-11" db="EMBL/GenBank/DDBJ databases">
        <authorList>
            <person name="Jaros S."/>
            <person name="Januszkiewicz K."/>
            <person name="Wedrychowicz H."/>
        </authorList>
    </citation>
    <scope>NUCLEOTIDE SEQUENCE [LARGE SCALE GENOMIC DNA]</scope>
    <source>
        <strain evidence="2">CGMCC 4.3555</strain>
    </source>
</reference>
<sequence>MAHNPVMTLVDDNSSSIGGSATVPIAAGAGTVVVKGAAGRLCRVVVTAAGSTGAVTFYDNASAASGTVLAVVPGGAAVGTVYETQMPAANGIVASAAASSVALTVAYS</sequence>
<evidence type="ECO:0008006" key="3">
    <source>
        <dbReference type="Google" id="ProtNLM"/>
    </source>
</evidence>
<dbReference type="Proteomes" id="UP000184388">
    <property type="component" value="Unassembled WGS sequence"/>
</dbReference>
<evidence type="ECO:0000313" key="2">
    <source>
        <dbReference type="Proteomes" id="UP000184388"/>
    </source>
</evidence>
<protein>
    <recommendedName>
        <fullName evidence="3">DUF2190 family protein</fullName>
    </recommendedName>
</protein>
<comment type="caution">
    <text evidence="1">The sequence shown here is derived from an EMBL/GenBank/DDBJ whole genome shotgun (WGS) entry which is preliminary data.</text>
</comment>
<gene>
    <name evidence="1" type="ORF">SAMN05216268_10687</name>
</gene>
<evidence type="ECO:0000313" key="1">
    <source>
        <dbReference type="EMBL" id="SHL75597.1"/>
    </source>
</evidence>
<dbReference type="RefSeq" id="WP_143179606.1">
    <property type="nucleotide sequence ID" value="NZ_FRBK01000006.1"/>
</dbReference>
<name>A0A9X8MTD8_9ACTN</name>
<organism evidence="1 2">
    <name type="scientific">Streptomyces yunnanensis</name>
    <dbReference type="NCBI Taxonomy" id="156453"/>
    <lineage>
        <taxon>Bacteria</taxon>
        <taxon>Bacillati</taxon>
        <taxon>Actinomycetota</taxon>
        <taxon>Actinomycetes</taxon>
        <taxon>Kitasatosporales</taxon>
        <taxon>Streptomycetaceae</taxon>
        <taxon>Streptomyces</taxon>
    </lineage>
</organism>
<dbReference type="EMBL" id="FRBK01000006">
    <property type="protein sequence ID" value="SHL75597.1"/>
    <property type="molecule type" value="Genomic_DNA"/>
</dbReference>
<proteinExistence type="predicted"/>
<accession>A0A9X8MTD8</accession>
<dbReference type="AlphaFoldDB" id="A0A9X8MTD8"/>